<evidence type="ECO:0000313" key="6">
    <source>
        <dbReference type="Proteomes" id="UP000239047"/>
    </source>
</evidence>
<organism evidence="5 6">
    <name type="scientific">Jeotgalibacillus proteolyticus</name>
    <dbReference type="NCBI Taxonomy" id="2082395"/>
    <lineage>
        <taxon>Bacteria</taxon>
        <taxon>Bacillati</taxon>
        <taxon>Bacillota</taxon>
        <taxon>Bacilli</taxon>
        <taxon>Bacillales</taxon>
        <taxon>Caryophanaceae</taxon>
        <taxon>Jeotgalibacillus</taxon>
    </lineage>
</organism>
<evidence type="ECO:0000259" key="4">
    <source>
        <dbReference type="PROSITE" id="PS50987"/>
    </source>
</evidence>
<protein>
    <submittedName>
        <fullName evidence="5">ArsR family transcriptional regulator</fullName>
    </submittedName>
</protein>
<feature type="domain" description="HTH arsR-type" evidence="4">
    <location>
        <begin position="259"/>
        <end position="347"/>
    </location>
</feature>
<dbReference type="GO" id="GO:0003700">
    <property type="term" value="F:DNA-binding transcription factor activity"/>
    <property type="evidence" value="ECO:0007669"/>
    <property type="project" value="InterPro"/>
</dbReference>
<dbReference type="OrthoDB" id="2646147at2"/>
<gene>
    <name evidence="5" type="ORF">C4B60_14770</name>
</gene>
<name>A0A2S5G9X6_9BACL</name>
<dbReference type="PRINTS" id="PR00778">
    <property type="entry name" value="HTHARSR"/>
</dbReference>
<comment type="caution">
    <text evidence="5">The sequence shown here is derived from an EMBL/GenBank/DDBJ whole genome shotgun (WGS) entry which is preliminary data.</text>
</comment>
<dbReference type="PROSITE" id="PS50987">
    <property type="entry name" value="HTH_ARSR_2"/>
    <property type="match status" value="1"/>
</dbReference>
<keyword evidence="2" id="KW-0238">DNA-binding</keyword>
<dbReference type="InterPro" id="IPR001845">
    <property type="entry name" value="HTH_ArsR_DNA-bd_dom"/>
</dbReference>
<dbReference type="InterPro" id="IPR036390">
    <property type="entry name" value="WH_DNA-bd_sf"/>
</dbReference>
<dbReference type="Pfam" id="PF01022">
    <property type="entry name" value="HTH_5"/>
    <property type="match status" value="1"/>
</dbReference>
<dbReference type="InterPro" id="IPR036388">
    <property type="entry name" value="WH-like_DNA-bd_sf"/>
</dbReference>
<keyword evidence="6" id="KW-1185">Reference proteome</keyword>
<evidence type="ECO:0000256" key="1">
    <source>
        <dbReference type="ARBA" id="ARBA00023015"/>
    </source>
</evidence>
<dbReference type="PANTHER" id="PTHR33154:SF18">
    <property type="entry name" value="ARSENICAL RESISTANCE OPERON REPRESSOR"/>
    <property type="match status" value="1"/>
</dbReference>
<reference evidence="5 6" key="1">
    <citation type="submission" date="2018-02" db="EMBL/GenBank/DDBJ databases">
        <title>Jeotgalibacillus proteolyticum sp. nov. a protease producing bacterium isolated from ocean sediments of Laizhou Bay.</title>
        <authorList>
            <person name="Li Y."/>
        </authorList>
    </citation>
    <scope>NUCLEOTIDE SEQUENCE [LARGE SCALE GENOMIC DNA]</scope>
    <source>
        <strain evidence="5 6">22-7</strain>
    </source>
</reference>
<dbReference type="Proteomes" id="UP000239047">
    <property type="component" value="Unassembled WGS sequence"/>
</dbReference>
<keyword evidence="1" id="KW-0805">Transcription regulation</keyword>
<evidence type="ECO:0000313" key="5">
    <source>
        <dbReference type="EMBL" id="PPA69796.1"/>
    </source>
</evidence>
<dbReference type="SMART" id="SM00418">
    <property type="entry name" value="HTH_ARSR"/>
    <property type="match status" value="1"/>
</dbReference>
<dbReference type="RefSeq" id="WP_104058789.1">
    <property type="nucleotide sequence ID" value="NZ_PREZ01000005.1"/>
</dbReference>
<dbReference type="PANTHER" id="PTHR33154">
    <property type="entry name" value="TRANSCRIPTIONAL REGULATOR, ARSR FAMILY"/>
    <property type="match status" value="1"/>
</dbReference>
<dbReference type="GO" id="GO:0003677">
    <property type="term" value="F:DNA binding"/>
    <property type="evidence" value="ECO:0007669"/>
    <property type="project" value="UniProtKB-KW"/>
</dbReference>
<dbReference type="CDD" id="cd00090">
    <property type="entry name" value="HTH_ARSR"/>
    <property type="match status" value="1"/>
</dbReference>
<dbReference type="Gene3D" id="1.10.10.10">
    <property type="entry name" value="Winged helix-like DNA-binding domain superfamily/Winged helix DNA-binding domain"/>
    <property type="match status" value="1"/>
</dbReference>
<dbReference type="EMBL" id="PREZ01000005">
    <property type="protein sequence ID" value="PPA69796.1"/>
    <property type="molecule type" value="Genomic_DNA"/>
</dbReference>
<dbReference type="SUPFAM" id="SSF46785">
    <property type="entry name" value="Winged helix' DNA-binding domain"/>
    <property type="match status" value="1"/>
</dbReference>
<keyword evidence="3" id="KW-0804">Transcription</keyword>
<accession>A0A2S5G9X6</accession>
<proteinExistence type="predicted"/>
<sequence>MNILNLASKKRETYEINLTYSILWECALGIAAITNSALHDSLEKTEGEWLEIKESLPDELIKELDYVENNNTWKSLLQLLHLKHFEDINDFVICLQKLADEELKFYCLPYTGLRFQEIRKRAALNQEEAVNTLKEVTKANPFFPKYIEFISGVDAQHLRTHLIKVMKLWNEAFIKNDEKRSQQILQIDYENKKKAKGKMDPEEFLEWATGGIAYKPEPGVSKVLLIPQRIYRPWNIEADIEETKVFYYPVSNESITPKDRFTPDNFLTLKYKALGDEIRLRIVKLLYEENLSLQDITEKMEMGKSTIHHHLKILRSAKLVEIVESKYSLKKRGIQRLAEELESYLTK</sequence>
<dbReference type="InterPro" id="IPR051081">
    <property type="entry name" value="HTH_MetalResp_TranReg"/>
</dbReference>
<evidence type="ECO:0000256" key="2">
    <source>
        <dbReference type="ARBA" id="ARBA00023125"/>
    </source>
</evidence>
<evidence type="ECO:0000256" key="3">
    <source>
        <dbReference type="ARBA" id="ARBA00023163"/>
    </source>
</evidence>
<dbReference type="AlphaFoldDB" id="A0A2S5G9X6"/>
<dbReference type="InterPro" id="IPR011991">
    <property type="entry name" value="ArsR-like_HTH"/>
</dbReference>